<comment type="subcellular location">
    <subcellularLocation>
        <location evidence="1">Membrane</location>
        <topology evidence="1">Multi-pass membrane protein</topology>
    </subcellularLocation>
</comment>
<evidence type="ECO:0000313" key="8">
    <source>
        <dbReference type="EMBL" id="KAK7239156.1"/>
    </source>
</evidence>
<accession>A0ABR1FV07</accession>
<feature type="signal peptide" evidence="7">
    <location>
        <begin position="1"/>
        <end position="16"/>
    </location>
</feature>
<evidence type="ECO:0000313" key="9">
    <source>
        <dbReference type="Proteomes" id="UP001363151"/>
    </source>
</evidence>
<comment type="caution">
    <text evidence="8">The sequence shown here is derived from an EMBL/GenBank/DDBJ whole genome shotgun (WGS) entry which is preliminary data.</text>
</comment>
<feature type="chain" id="PRO_5046066040" evidence="7">
    <location>
        <begin position="17"/>
        <end position="415"/>
    </location>
</feature>
<evidence type="ECO:0000256" key="1">
    <source>
        <dbReference type="ARBA" id="ARBA00004141"/>
    </source>
</evidence>
<dbReference type="InterPro" id="IPR007248">
    <property type="entry name" value="Mpv17_PMP22"/>
</dbReference>
<keyword evidence="9" id="KW-1185">Reference proteome</keyword>
<gene>
    <name evidence="8" type="ORF">SO694_00027339</name>
</gene>
<evidence type="ECO:0000256" key="6">
    <source>
        <dbReference type="SAM" id="MobiDB-lite"/>
    </source>
</evidence>
<dbReference type="EMBL" id="JBBJCI010000226">
    <property type="protein sequence ID" value="KAK7239156.1"/>
    <property type="molecule type" value="Genomic_DNA"/>
</dbReference>
<evidence type="ECO:0000256" key="3">
    <source>
        <dbReference type="ARBA" id="ARBA00022692"/>
    </source>
</evidence>
<keyword evidence="5" id="KW-0472">Membrane</keyword>
<evidence type="ECO:0000256" key="4">
    <source>
        <dbReference type="ARBA" id="ARBA00022989"/>
    </source>
</evidence>
<proteinExistence type="inferred from homology"/>
<dbReference type="PANTHER" id="PTHR11266">
    <property type="entry name" value="PEROXISOMAL MEMBRANE PROTEIN 2, PXMP2 MPV17"/>
    <property type="match status" value="1"/>
</dbReference>
<dbReference type="PANTHER" id="PTHR11266:SF121">
    <property type="entry name" value="OS09G0315000 PROTEIN"/>
    <property type="match status" value="1"/>
</dbReference>
<protein>
    <submittedName>
        <fullName evidence="8">Peroxisomal membrane protein</fullName>
    </submittedName>
</protein>
<keyword evidence="3" id="KW-0812">Transmembrane</keyword>
<dbReference type="Pfam" id="PF04117">
    <property type="entry name" value="Mpv17_PMP22"/>
    <property type="match status" value="1"/>
</dbReference>
<sequence length="415" mass="46265">MRIAAVVACVLTATHALQAPPTQRTRLHKKTRRPAPLATPLSDEGPVTLTSSGDVVSSTDAAYDAELAAARKERAKERLEKIQRINTLAYVNAGVLAFVALGVAYELLHVDVEAIVALYTYCLPVENEDAYRLATSLDLLARLPMDSIHSYEALVPTNPIFYKACTSGVAYTLGDFVSQIYQGRNLKSVDLARSARSGAAGFVGHGPLCHFWMVWMEAHLDFDGAWYGTGFKVFADQTVWSLYLNAMYSFLIGSFALRNPRDVWEDVKATSWPALRSSWRFWPFVHTISFSHLVPLDLKLLWVDAMEIVWVTILSKVANDDKVAKLDEDPEAEPVLAVLEPFGTDPALEIELTREFELDASLDFDLRKEDQFDEKKLSFELPKQIAEAAWPLVVMWPVIFCTFQAEKALAGTGML</sequence>
<reference evidence="8 9" key="1">
    <citation type="submission" date="2024-03" db="EMBL/GenBank/DDBJ databases">
        <title>Aureococcus anophagefferens CCMP1851 and Kratosvirus quantuckense: Draft genome of a second virus-susceptible host strain in the model system.</title>
        <authorList>
            <person name="Chase E."/>
            <person name="Truchon A.R."/>
            <person name="Schepens W."/>
            <person name="Wilhelm S.W."/>
        </authorList>
    </citation>
    <scope>NUCLEOTIDE SEQUENCE [LARGE SCALE GENOMIC DNA]</scope>
    <source>
        <strain evidence="8 9">CCMP1851</strain>
    </source>
</reference>
<evidence type="ECO:0000256" key="7">
    <source>
        <dbReference type="SAM" id="SignalP"/>
    </source>
</evidence>
<comment type="similarity">
    <text evidence="2">Belongs to the peroxisomal membrane protein PXMP2/4 family.</text>
</comment>
<dbReference type="Proteomes" id="UP001363151">
    <property type="component" value="Unassembled WGS sequence"/>
</dbReference>
<name>A0ABR1FV07_AURAN</name>
<evidence type="ECO:0000256" key="5">
    <source>
        <dbReference type="ARBA" id="ARBA00023136"/>
    </source>
</evidence>
<organism evidence="8 9">
    <name type="scientific">Aureococcus anophagefferens</name>
    <name type="common">Harmful bloom alga</name>
    <dbReference type="NCBI Taxonomy" id="44056"/>
    <lineage>
        <taxon>Eukaryota</taxon>
        <taxon>Sar</taxon>
        <taxon>Stramenopiles</taxon>
        <taxon>Ochrophyta</taxon>
        <taxon>Pelagophyceae</taxon>
        <taxon>Pelagomonadales</taxon>
        <taxon>Pelagomonadaceae</taxon>
        <taxon>Aureococcus</taxon>
    </lineage>
</organism>
<keyword evidence="4" id="KW-1133">Transmembrane helix</keyword>
<evidence type="ECO:0000256" key="2">
    <source>
        <dbReference type="ARBA" id="ARBA00006824"/>
    </source>
</evidence>
<keyword evidence="7" id="KW-0732">Signal</keyword>
<feature type="region of interest" description="Disordered" evidence="6">
    <location>
        <begin position="21"/>
        <end position="52"/>
    </location>
</feature>